<accession>A0A6S6TGH9</accession>
<gene>
    <name evidence="3" type="ORF">HELGO_WM3653</name>
</gene>
<proteinExistence type="inferred from homology"/>
<dbReference type="PANTHER" id="PTHR38781:SF1">
    <property type="entry name" value="ANTITOXIN DINJ-RELATED"/>
    <property type="match status" value="1"/>
</dbReference>
<dbReference type="EMBL" id="CACVAS010000066">
    <property type="protein sequence ID" value="CAA6814125.1"/>
    <property type="molecule type" value="Genomic_DNA"/>
</dbReference>
<dbReference type="InterPro" id="IPR013321">
    <property type="entry name" value="Arc_rbn_hlx_hlx"/>
</dbReference>
<dbReference type="AlphaFoldDB" id="A0A6S6TGH9"/>
<dbReference type="GO" id="GO:0006351">
    <property type="term" value="P:DNA-templated transcription"/>
    <property type="evidence" value="ECO:0007669"/>
    <property type="project" value="TreeGrafter"/>
</dbReference>
<protein>
    <submittedName>
        <fullName evidence="3">DNA-damage-inducible protein J</fullName>
    </submittedName>
</protein>
<keyword evidence="2" id="KW-1277">Toxin-antitoxin system</keyword>
<evidence type="ECO:0000313" key="3">
    <source>
        <dbReference type="EMBL" id="CAA6814125.1"/>
    </source>
</evidence>
<evidence type="ECO:0000256" key="2">
    <source>
        <dbReference type="ARBA" id="ARBA00022649"/>
    </source>
</evidence>
<dbReference type="GO" id="GO:0006355">
    <property type="term" value="P:regulation of DNA-templated transcription"/>
    <property type="evidence" value="ECO:0007669"/>
    <property type="project" value="InterPro"/>
</dbReference>
<dbReference type="PANTHER" id="PTHR38781">
    <property type="entry name" value="ANTITOXIN DINJ-RELATED"/>
    <property type="match status" value="1"/>
</dbReference>
<organism evidence="3">
    <name type="scientific">uncultured Sulfurovum sp</name>
    <dbReference type="NCBI Taxonomy" id="269237"/>
    <lineage>
        <taxon>Bacteria</taxon>
        <taxon>Pseudomonadati</taxon>
        <taxon>Campylobacterota</taxon>
        <taxon>Epsilonproteobacteria</taxon>
        <taxon>Campylobacterales</taxon>
        <taxon>Sulfurovaceae</taxon>
        <taxon>Sulfurovum</taxon>
        <taxon>environmental samples</taxon>
    </lineage>
</organism>
<evidence type="ECO:0000256" key="1">
    <source>
        <dbReference type="ARBA" id="ARBA00010562"/>
    </source>
</evidence>
<comment type="similarity">
    <text evidence="1">Belongs to the RelB/DinJ antitoxin family.</text>
</comment>
<dbReference type="Gene3D" id="1.10.1220.10">
    <property type="entry name" value="Met repressor-like"/>
    <property type="match status" value="1"/>
</dbReference>
<reference evidence="3" key="1">
    <citation type="submission" date="2020-01" db="EMBL/GenBank/DDBJ databases">
        <authorList>
            <person name="Meier V. D."/>
            <person name="Meier V D."/>
        </authorList>
    </citation>
    <scope>NUCLEOTIDE SEQUENCE</scope>
    <source>
        <strain evidence="3">HLG_WM_MAG_01</strain>
    </source>
</reference>
<name>A0A6S6TGH9_9BACT</name>
<dbReference type="Pfam" id="PF04221">
    <property type="entry name" value="RelB"/>
    <property type="match status" value="1"/>
</dbReference>
<dbReference type="InterPro" id="IPR007337">
    <property type="entry name" value="RelB/DinJ"/>
</dbReference>
<sequence>MVVEKSRTNVYLDTKLKEQAKEIYKHYGLSLSEAVNIFLAQSVFNRGLPFEVKIPNDETLEAMKDVESGANYEELTFLPTPRC</sequence>
<dbReference type="NCBIfam" id="TIGR02384">
    <property type="entry name" value="RelB_DinJ"/>
    <property type="match status" value="1"/>
</dbReference>